<evidence type="ECO:0000256" key="1">
    <source>
        <dbReference type="ARBA" id="ARBA00004167"/>
    </source>
</evidence>
<dbReference type="GO" id="GO:0009897">
    <property type="term" value="C:external side of plasma membrane"/>
    <property type="evidence" value="ECO:0007669"/>
    <property type="project" value="TreeGrafter"/>
</dbReference>
<feature type="chain" id="PRO_5044649820" evidence="8">
    <location>
        <begin position="21"/>
        <end position="552"/>
    </location>
</feature>
<dbReference type="GO" id="GO:0004896">
    <property type="term" value="F:cytokine receptor activity"/>
    <property type="evidence" value="ECO:0007669"/>
    <property type="project" value="InterPro"/>
</dbReference>
<keyword evidence="4 7" id="KW-1133">Transmembrane helix</keyword>
<dbReference type="GeneTree" id="ENSGT00530000069547"/>
<dbReference type="KEGG" id="caua:113049822"/>
<keyword evidence="2 7" id="KW-0812">Transmembrane</keyword>
<feature type="domain" description="Interleukin-4 receptor alpha N-terminal" evidence="9">
    <location>
        <begin position="27"/>
        <end position="115"/>
    </location>
</feature>
<dbReference type="PANTHER" id="PTHR23037:SF42">
    <property type="entry name" value="CYTOKINE RECEPTOR COMMON SUBUNIT GAMMA ISOFORM X1-RELATED"/>
    <property type="match status" value="1"/>
</dbReference>
<dbReference type="GO" id="GO:0002532">
    <property type="term" value="P:production of molecular mediator involved in inflammatory response"/>
    <property type="evidence" value="ECO:0007669"/>
    <property type="project" value="InterPro"/>
</dbReference>
<feature type="signal peptide" evidence="8">
    <location>
        <begin position="1"/>
        <end position="20"/>
    </location>
</feature>
<evidence type="ECO:0000256" key="3">
    <source>
        <dbReference type="ARBA" id="ARBA00022729"/>
    </source>
</evidence>
<protein>
    <submittedName>
        <fullName evidence="11 12">Uncharacterized protein LOC113049822</fullName>
    </submittedName>
</protein>
<accession>A0A6P6K7A2</accession>
<dbReference type="InterPro" id="IPR036116">
    <property type="entry name" value="FN3_sf"/>
</dbReference>
<name>A0A6P6K7A2_CARAU</name>
<dbReference type="InterPro" id="IPR015319">
    <property type="entry name" value="IL-4_rcpt-alpha_N"/>
</dbReference>
<dbReference type="InterPro" id="IPR013783">
    <property type="entry name" value="Ig-like_fold"/>
</dbReference>
<keyword evidence="5 7" id="KW-0472">Membrane</keyword>
<dbReference type="SUPFAM" id="SSF49265">
    <property type="entry name" value="Fibronectin type III"/>
    <property type="match status" value="2"/>
</dbReference>
<evidence type="ECO:0000256" key="8">
    <source>
        <dbReference type="SAM" id="SignalP"/>
    </source>
</evidence>
<dbReference type="RefSeq" id="XP_026068263.1">
    <property type="nucleotide sequence ID" value="XM_026212478.1"/>
</dbReference>
<dbReference type="RefSeq" id="XP_026068273.1">
    <property type="nucleotide sequence ID" value="XM_026212488.1"/>
</dbReference>
<keyword evidence="3 8" id="KW-0732">Signal</keyword>
<keyword evidence="10" id="KW-1185">Reference proteome</keyword>
<feature type="transmembrane region" description="Helical" evidence="7">
    <location>
        <begin position="233"/>
        <end position="254"/>
    </location>
</feature>
<evidence type="ECO:0000259" key="9">
    <source>
        <dbReference type="Pfam" id="PF09238"/>
    </source>
</evidence>
<organism evidence="10 11">
    <name type="scientific">Carassius auratus</name>
    <name type="common">Goldfish</name>
    <dbReference type="NCBI Taxonomy" id="7957"/>
    <lineage>
        <taxon>Eukaryota</taxon>
        <taxon>Metazoa</taxon>
        <taxon>Chordata</taxon>
        <taxon>Craniata</taxon>
        <taxon>Vertebrata</taxon>
        <taxon>Euteleostomi</taxon>
        <taxon>Actinopterygii</taxon>
        <taxon>Neopterygii</taxon>
        <taxon>Teleostei</taxon>
        <taxon>Ostariophysi</taxon>
        <taxon>Cypriniformes</taxon>
        <taxon>Cyprinidae</taxon>
        <taxon>Cyprininae</taxon>
        <taxon>Carassius</taxon>
    </lineage>
</organism>
<evidence type="ECO:0000256" key="4">
    <source>
        <dbReference type="ARBA" id="ARBA00022989"/>
    </source>
</evidence>
<dbReference type="GO" id="GO:0016064">
    <property type="term" value="P:immunoglobulin mediated immune response"/>
    <property type="evidence" value="ECO:0007669"/>
    <property type="project" value="TreeGrafter"/>
</dbReference>
<comment type="subcellular location">
    <subcellularLocation>
        <location evidence="1">Membrane</location>
        <topology evidence="1">Single-pass membrane protein</topology>
    </subcellularLocation>
</comment>
<dbReference type="Proteomes" id="UP000515129">
    <property type="component" value="Chromosome 3"/>
</dbReference>
<keyword evidence="6" id="KW-0675">Receptor</keyword>
<evidence type="ECO:0000313" key="10">
    <source>
        <dbReference type="Proteomes" id="UP000515129"/>
    </source>
</evidence>
<dbReference type="AlphaFoldDB" id="A0A6P6K7A2"/>
<dbReference type="CTD" id="503594"/>
<evidence type="ECO:0000313" key="11">
    <source>
        <dbReference type="RefSeq" id="XP_026068263.1"/>
    </source>
</evidence>
<dbReference type="Gene3D" id="2.60.40.10">
    <property type="entry name" value="Immunoglobulins"/>
    <property type="match status" value="2"/>
</dbReference>
<dbReference type="OrthoDB" id="8962741at2759"/>
<sequence length="552" mass="60753">MSSTIFKYQILLTLICIAVCYEPTKEDLKCFNDYETEMKCSLYSERLQRCSGLKLDITHELSNTFKNYTCIFERSHHSDNCECIIPVDEFVALENFSTTLLEGSNVLLNKTFVTSDFIKPKSPVLSVQKTENGNFNVTWDDQYGKYGLVGRNFVESLQINLIYGIKGGHKNISKTVQNTVGCHEIVAENLQPNTNYILTATMSTDYNDHSIFSDQSAAVEFTTSSSPNEIAKIMIPLLCAALIIIIIVFFICILRMKTNWWDKISKPKVDTNLGDEKGYMLPPFAMKSSPIQVEIPTLDLQKNTNLISALSVDTNNEKSSHSVESAPVDYGQAGPDSNINIQLLVEQALDEVFSLNPKANPSPFPANNPDITRSSYKSVDCLSSSREHSRANRDSGNCSGSSVFSNVPYFVSGTDDSLFSDTGNTSPYECFSSVLEKGNDPDSCVKLPNSVGADEKCIRESHITSTNPPFTPSILDGGIVTPSDKGYEPFQGLTKSTEGQWITSIGTEQALNACGALKFPHSTGQDPTSVQQSPWASSFSSVIPVDSSYQCV</sequence>
<proteinExistence type="predicted"/>
<gene>
    <name evidence="11 12" type="primary">LOC113049822</name>
</gene>
<evidence type="ECO:0000256" key="2">
    <source>
        <dbReference type="ARBA" id="ARBA00022692"/>
    </source>
</evidence>
<reference evidence="11 12" key="1">
    <citation type="submission" date="2025-04" db="UniProtKB">
        <authorList>
            <consortium name="RefSeq"/>
        </authorList>
    </citation>
    <scope>IDENTIFICATION</scope>
    <source>
        <strain evidence="11 12">Wakin</strain>
        <tissue evidence="11 12">Muscle</tissue>
    </source>
</reference>
<evidence type="ECO:0000313" key="12">
    <source>
        <dbReference type="RefSeq" id="XP_026068273.1"/>
    </source>
</evidence>
<evidence type="ECO:0000256" key="6">
    <source>
        <dbReference type="ARBA" id="ARBA00023170"/>
    </source>
</evidence>
<dbReference type="PANTHER" id="PTHR23037">
    <property type="entry name" value="CYTOKINE RECEPTOR"/>
    <property type="match status" value="1"/>
</dbReference>
<evidence type="ECO:0000256" key="5">
    <source>
        <dbReference type="ARBA" id="ARBA00023136"/>
    </source>
</evidence>
<evidence type="ECO:0000256" key="7">
    <source>
        <dbReference type="SAM" id="Phobius"/>
    </source>
</evidence>
<dbReference type="Pfam" id="PF09238">
    <property type="entry name" value="IL4Ra_N"/>
    <property type="match status" value="1"/>
</dbReference>